<dbReference type="Proteomes" id="UP000481288">
    <property type="component" value="Unassembled WGS sequence"/>
</dbReference>
<organism evidence="2 3">
    <name type="scientific">Lachnellula cervina</name>
    <dbReference type="NCBI Taxonomy" id="1316786"/>
    <lineage>
        <taxon>Eukaryota</taxon>
        <taxon>Fungi</taxon>
        <taxon>Dikarya</taxon>
        <taxon>Ascomycota</taxon>
        <taxon>Pezizomycotina</taxon>
        <taxon>Leotiomycetes</taxon>
        <taxon>Helotiales</taxon>
        <taxon>Lachnaceae</taxon>
        <taxon>Lachnellula</taxon>
    </lineage>
</organism>
<dbReference type="Gene3D" id="2.60.40.420">
    <property type="entry name" value="Cupredoxins - blue copper proteins"/>
    <property type="match status" value="1"/>
</dbReference>
<dbReference type="InterPro" id="IPR001117">
    <property type="entry name" value="Cu-oxidase_2nd"/>
</dbReference>
<dbReference type="EMBL" id="QGMG01001305">
    <property type="protein sequence ID" value="TVY49590.1"/>
    <property type="molecule type" value="Genomic_DNA"/>
</dbReference>
<keyword evidence="3" id="KW-1185">Reference proteome</keyword>
<dbReference type="SUPFAM" id="SSF49503">
    <property type="entry name" value="Cupredoxins"/>
    <property type="match status" value="1"/>
</dbReference>
<evidence type="ECO:0000259" key="1">
    <source>
        <dbReference type="Pfam" id="PF00394"/>
    </source>
</evidence>
<protein>
    <submittedName>
        <fullName evidence="2">Laccase-3</fullName>
    </submittedName>
</protein>
<feature type="domain" description="Plastocyanin-like" evidence="1">
    <location>
        <begin position="22"/>
        <end position="102"/>
    </location>
</feature>
<dbReference type="InterPro" id="IPR008972">
    <property type="entry name" value="Cupredoxin"/>
</dbReference>
<dbReference type="OrthoDB" id="2121828at2759"/>
<dbReference type="AlphaFoldDB" id="A0A7D8YNX8"/>
<accession>A0A7D8YNX8</accession>
<comment type="caution">
    <text evidence="2">The sequence shown here is derived from an EMBL/GenBank/DDBJ whole genome shotgun (WGS) entry which is preliminary data.</text>
</comment>
<dbReference type="CDD" id="cd04205">
    <property type="entry name" value="CuRO_2_LCC_like"/>
    <property type="match status" value="1"/>
</dbReference>
<gene>
    <name evidence="2" type="primary">LCC3</name>
    <name evidence="2" type="ORF">LCER1_G007196</name>
</gene>
<proteinExistence type="predicted"/>
<dbReference type="Pfam" id="PF00394">
    <property type="entry name" value="Cu-oxidase"/>
    <property type="match status" value="1"/>
</dbReference>
<sequence>MIKLGPFVSGSSEKAIFEYDEDLALMIGDWYHRSAQEVQDYYTEATNFGLEPAPDSIVINGQGAFNCSMEIPARPIECKSMKMQQLRLGGEFTRLRIINTGLVAYPDL</sequence>
<evidence type="ECO:0000313" key="2">
    <source>
        <dbReference type="EMBL" id="TVY49590.1"/>
    </source>
</evidence>
<reference evidence="2 3" key="1">
    <citation type="submission" date="2018-05" db="EMBL/GenBank/DDBJ databases">
        <title>Whole genome sequencing for identification of molecular markers to develop diagnostic detection tools for the regulated plant pathogen Lachnellula willkommii.</title>
        <authorList>
            <person name="Giroux E."/>
            <person name="Bilodeau G."/>
        </authorList>
    </citation>
    <scope>NUCLEOTIDE SEQUENCE [LARGE SCALE GENOMIC DNA]</scope>
    <source>
        <strain evidence="2 3">CBS 625.97</strain>
    </source>
</reference>
<evidence type="ECO:0000313" key="3">
    <source>
        <dbReference type="Proteomes" id="UP000481288"/>
    </source>
</evidence>
<name>A0A7D8YNX8_9HELO</name>